<dbReference type="GO" id="GO:0005789">
    <property type="term" value="C:endoplasmic reticulum membrane"/>
    <property type="evidence" value="ECO:0007669"/>
    <property type="project" value="TreeGrafter"/>
</dbReference>
<evidence type="ECO:0000256" key="4">
    <source>
        <dbReference type="ARBA" id="ARBA00023136"/>
    </source>
</evidence>
<evidence type="ECO:0000313" key="8">
    <source>
        <dbReference type="Proteomes" id="UP000826271"/>
    </source>
</evidence>
<dbReference type="GO" id="GO:0070072">
    <property type="term" value="P:vacuolar proton-transporting V-type ATPase complex assembly"/>
    <property type="evidence" value="ECO:0007669"/>
    <property type="project" value="InterPro"/>
</dbReference>
<evidence type="ECO:0008006" key="9">
    <source>
        <dbReference type="Google" id="ProtNLM"/>
    </source>
</evidence>
<keyword evidence="8" id="KW-1185">Reference proteome</keyword>
<keyword evidence="4 6" id="KW-0472">Membrane</keyword>
<evidence type="ECO:0000256" key="5">
    <source>
        <dbReference type="ARBA" id="ARBA00023329"/>
    </source>
</evidence>
<keyword evidence="5" id="KW-0968">Cytoplasmic vesicle</keyword>
<keyword evidence="2" id="KW-0256">Endoplasmic reticulum</keyword>
<dbReference type="EMBL" id="WHWC01000008">
    <property type="protein sequence ID" value="KAG8378418.1"/>
    <property type="molecule type" value="Genomic_DNA"/>
</dbReference>
<gene>
    <name evidence="7" type="ORF">BUALT_Bualt08G0135300</name>
</gene>
<feature type="transmembrane region" description="Helical" evidence="6">
    <location>
        <begin position="12"/>
        <end position="32"/>
    </location>
</feature>
<reference evidence="7" key="1">
    <citation type="submission" date="2019-10" db="EMBL/GenBank/DDBJ databases">
        <authorList>
            <person name="Zhang R."/>
            <person name="Pan Y."/>
            <person name="Wang J."/>
            <person name="Ma R."/>
            <person name="Yu S."/>
        </authorList>
    </citation>
    <scope>NUCLEOTIDE SEQUENCE</scope>
    <source>
        <strain evidence="7">LA-IB0</strain>
        <tissue evidence="7">Leaf</tissue>
    </source>
</reference>
<dbReference type="Pfam" id="PF09446">
    <property type="entry name" value="VMA21"/>
    <property type="match status" value="1"/>
</dbReference>
<keyword evidence="3 6" id="KW-1133">Transmembrane helix</keyword>
<dbReference type="PANTHER" id="PTHR31792">
    <property type="entry name" value="VACUOLAR ATPASE ASSEMBLY INTEGRAL MEMBRANE PROTEIN VMA21"/>
    <property type="match status" value="1"/>
</dbReference>
<protein>
    <recommendedName>
        <fullName evidence="9">PIN-like protein</fullName>
    </recommendedName>
</protein>
<proteinExistence type="predicted"/>
<sequence length="125" mass="13573">MGWRSTMVGVINKFFVASICMCAAPIAILYGFRHNLLPGKPKLSIIVTLCSTGLSSESMTLWSGMLAVISINPSSTVIAFYIYMAMKEPSDKHKPDAKFLADARASIKQSGRTEADSPSVRAKLE</sequence>
<organism evidence="7 8">
    <name type="scientific">Buddleja alternifolia</name>
    <dbReference type="NCBI Taxonomy" id="168488"/>
    <lineage>
        <taxon>Eukaryota</taxon>
        <taxon>Viridiplantae</taxon>
        <taxon>Streptophyta</taxon>
        <taxon>Embryophyta</taxon>
        <taxon>Tracheophyta</taxon>
        <taxon>Spermatophyta</taxon>
        <taxon>Magnoliopsida</taxon>
        <taxon>eudicotyledons</taxon>
        <taxon>Gunneridae</taxon>
        <taxon>Pentapetalae</taxon>
        <taxon>asterids</taxon>
        <taxon>lamiids</taxon>
        <taxon>Lamiales</taxon>
        <taxon>Scrophulariaceae</taxon>
        <taxon>Buddlejeae</taxon>
        <taxon>Buddleja</taxon>
    </lineage>
</organism>
<name>A0AAV6X7L5_9LAMI</name>
<evidence type="ECO:0000256" key="3">
    <source>
        <dbReference type="ARBA" id="ARBA00022989"/>
    </source>
</evidence>
<keyword evidence="1 6" id="KW-0812">Transmembrane</keyword>
<dbReference type="Proteomes" id="UP000826271">
    <property type="component" value="Unassembled WGS sequence"/>
</dbReference>
<evidence type="ECO:0000256" key="6">
    <source>
        <dbReference type="SAM" id="Phobius"/>
    </source>
</evidence>
<evidence type="ECO:0000256" key="1">
    <source>
        <dbReference type="ARBA" id="ARBA00022692"/>
    </source>
</evidence>
<dbReference type="InterPro" id="IPR019013">
    <property type="entry name" value="Vma21"/>
</dbReference>
<dbReference type="GO" id="GO:0031410">
    <property type="term" value="C:cytoplasmic vesicle"/>
    <property type="evidence" value="ECO:0007669"/>
    <property type="project" value="UniProtKB-KW"/>
</dbReference>
<accession>A0AAV6X7L5</accession>
<feature type="transmembrane region" description="Helical" evidence="6">
    <location>
        <begin position="61"/>
        <end position="84"/>
    </location>
</feature>
<evidence type="ECO:0000313" key="7">
    <source>
        <dbReference type="EMBL" id="KAG8378418.1"/>
    </source>
</evidence>
<dbReference type="AlphaFoldDB" id="A0AAV6X7L5"/>
<comment type="caution">
    <text evidence="7">The sequence shown here is derived from an EMBL/GenBank/DDBJ whole genome shotgun (WGS) entry which is preliminary data.</text>
</comment>
<dbReference type="PANTHER" id="PTHR31792:SF3">
    <property type="entry name" value="VACUOLAR ATPASE ASSEMBLY INTEGRAL MEMBRANE PROTEIN VMA21"/>
    <property type="match status" value="1"/>
</dbReference>
<evidence type="ECO:0000256" key="2">
    <source>
        <dbReference type="ARBA" id="ARBA00022824"/>
    </source>
</evidence>